<dbReference type="InterPro" id="IPR029016">
    <property type="entry name" value="GAF-like_dom_sf"/>
</dbReference>
<dbReference type="EMBL" id="WQLB01000001">
    <property type="protein sequence ID" value="MVN85352.1"/>
    <property type="molecule type" value="Genomic_DNA"/>
</dbReference>
<accession>A0A7C9HPB4</accession>
<dbReference type="InterPro" id="IPR003607">
    <property type="entry name" value="HD/PDEase_dom"/>
</dbReference>
<dbReference type="InterPro" id="IPR052020">
    <property type="entry name" value="Cyclic_di-GMP/3'3'-cGAMP_PDE"/>
</dbReference>
<feature type="domain" description="HD-GYP" evidence="1">
    <location>
        <begin position="346"/>
        <end position="533"/>
    </location>
</feature>
<dbReference type="SMART" id="SM00065">
    <property type="entry name" value="GAF"/>
    <property type="match status" value="2"/>
</dbReference>
<dbReference type="SMART" id="SM00471">
    <property type="entry name" value="HDc"/>
    <property type="match status" value="1"/>
</dbReference>
<dbReference type="Proteomes" id="UP000483286">
    <property type="component" value="Unassembled WGS sequence"/>
</dbReference>
<dbReference type="Pfam" id="PF13487">
    <property type="entry name" value="HD_5"/>
    <property type="match status" value="1"/>
</dbReference>
<comment type="caution">
    <text evidence="2">The sequence shown here is derived from an EMBL/GenBank/DDBJ whole genome shotgun (WGS) entry which is preliminary data.</text>
</comment>
<dbReference type="CDD" id="cd00077">
    <property type="entry name" value="HDc"/>
    <property type="match status" value="1"/>
</dbReference>
<dbReference type="PANTHER" id="PTHR45228:SF8">
    <property type="entry name" value="TWO-COMPONENT RESPONSE REGULATOR-RELATED"/>
    <property type="match status" value="1"/>
</dbReference>
<dbReference type="Gene3D" id="3.30.450.40">
    <property type="match status" value="2"/>
</dbReference>
<evidence type="ECO:0000313" key="3">
    <source>
        <dbReference type="Proteomes" id="UP000483286"/>
    </source>
</evidence>
<dbReference type="SUPFAM" id="SSF109604">
    <property type="entry name" value="HD-domain/PDEase-like"/>
    <property type="match status" value="1"/>
</dbReference>
<evidence type="ECO:0000313" key="2">
    <source>
        <dbReference type="EMBL" id="MVN85352.1"/>
    </source>
</evidence>
<dbReference type="Pfam" id="PF13185">
    <property type="entry name" value="GAF_2"/>
    <property type="match status" value="2"/>
</dbReference>
<dbReference type="RefSeq" id="WP_157457363.1">
    <property type="nucleotide sequence ID" value="NZ_WQLB01000001.1"/>
</dbReference>
<dbReference type="InterPro" id="IPR037522">
    <property type="entry name" value="HD_GYP_dom"/>
</dbReference>
<organism evidence="2 3">
    <name type="scientific">Deinococcus arboris</name>
    <dbReference type="NCBI Taxonomy" id="2682977"/>
    <lineage>
        <taxon>Bacteria</taxon>
        <taxon>Thermotogati</taxon>
        <taxon>Deinococcota</taxon>
        <taxon>Deinococci</taxon>
        <taxon>Deinococcales</taxon>
        <taxon>Deinococcaceae</taxon>
        <taxon>Deinococcus</taxon>
    </lineage>
</organism>
<dbReference type="AlphaFoldDB" id="A0A7C9HPB4"/>
<keyword evidence="3" id="KW-1185">Reference proteome</keyword>
<dbReference type="PROSITE" id="PS51832">
    <property type="entry name" value="HD_GYP"/>
    <property type="match status" value="1"/>
</dbReference>
<sequence>MTQGDTALTLRPYSQLPKPALEAQAVVLLAQSAQDVFQRCVQLALSITRASTSLVILYRPEQDELELVAAAGRLSEGAVGRRLKRGQGVSWRVVDSGQVLLLARADLAADAVYLSEQRHAAMYLGVPLLDPDGRVLGVMSADTSESDEQLGPDDAQAMLLLGQAAGVAYTRWRALEQAQHSARQFERLARLSAQLEGLTQPEDIVRCALRALLDLSGFTTGGVVTVDASGLAHLSVQEGEQQSQELVAAALLRPHEPSGLIGQVLRSGRPQAVQHYQDWPDRLPGATHVQTAVAVPLRQGGQVVGVVFLLHMHRPVALPPELQTLMETVAARIEHALERSASMEHLQQTREAALRALGRVLESRDDETYGHTDRVTTLALALGQALGLDEQQLQHLRWGAYLHDIGKVGVHDQLLRKPGPLDDQERQAMQRHVVLGDEMLREEVFVPREVREVIRFHHERWDGAGYPDGLAGEQIPLLARVFSVVDVYDALLSERPYKPAWSSADAQAQLRAGTQFDPSIVATFLALLSSQES</sequence>
<name>A0A7C9HPB4_9DEIO</name>
<dbReference type="InterPro" id="IPR006675">
    <property type="entry name" value="HDIG_dom"/>
</dbReference>
<proteinExistence type="predicted"/>
<dbReference type="InterPro" id="IPR003018">
    <property type="entry name" value="GAF"/>
</dbReference>
<gene>
    <name evidence="2" type="ORF">GO986_01045</name>
</gene>
<reference evidence="2 3" key="1">
    <citation type="submission" date="2019-12" db="EMBL/GenBank/DDBJ databases">
        <title>Deinococcus sp. HMF7620 Genome sequencing and assembly.</title>
        <authorList>
            <person name="Kang H."/>
            <person name="Kim H."/>
            <person name="Joh K."/>
        </authorList>
    </citation>
    <scope>NUCLEOTIDE SEQUENCE [LARGE SCALE GENOMIC DNA]</scope>
    <source>
        <strain evidence="2 3">HMF7620</strain>
    </source>
</reference>
<dbReference type="SUPFAM" id="SSF55781">
    <property type="entry name" value="GAF domain-like"/>
    <property type="match status" value="2"/>
</dbReference>
<evidence type="ECO:0000259" key="1">
    <source>
        <dbReference type="PROSITE" id="PS51832"/>
    </source>
</evidence>
<dbReference type="PANTHER" id="PTHR45228">
    <property type="entry name" value="CYCLIC DI-GMP PHOSPHODIESTERASE TM_0186-RELATED"/>
    <property type="match status" value="1"/>
</dbReference>
<dbReference type="NCBIfam" id="TIGR00277">
    <property type="entry name" value="HDIG"/>
    <property type="match status" value="1"/>
</dbReference>
<dbReference type="Gene3D" id="1.10.3210.10">
    <property type="entry name" value="Hypothetical protein af1432"/>
    <property type="match status" value="1"/>
</dbReference>
<protein>
    <submittedName>
        <fullName evidence="2">GAF domain-containing protein</fullName>
    </submittedName>
</protein>